<feature type="domain" description="Sm" evidence="2">
    <location>
        <begin position="55"/>
        <end position="132"/>
    </location>
</feature>
<evidence type="ECO:0000313" key="3">
    <source>
        <dbReference type="EMBL" id="TFJ84110.1"/>
    </source>
</evidence>
<dbReference type="EMBL" id="SDOX01000020">
    <property type="protein sequence ID" value="TFJ84110.1"/>
    <property type="molecule type" value="Genomic_DNA"/>
</dbReference>
<dbReference type="SUPFAM" id="SSF50182">
    <property type="entry name" value="Sm-like ribonucleoproteins"/>
    <property type="match status" value="1"/>
</dbReference>
<dbReference type="InterPro" id="IPR010920">
    <property type="entry name" value="LSM_dom_sf"/>
</dbReference>
<dbReference type="PANTHER" id="PTHR10701:SF5">
    <property type="entry name" value="N-ALPHA-ACETYLTRANSFERASE 38, NATC AUXILIARY SUBUNIT"/>
    <property type="match status" value="1"/>
</dbReference>
<feature type="region of interest" description="Disordered" evidence="1">
    <location>
        <begin position="16"/>
        <end position="48"/>
    </location>
</feature>
<dbReference type="GO" id="GO:0031417">
    <property type="term" value="C:NatC complex"/>
    <property type="evidence" value="ECO:0007669"/>
    <property type="project" value="InterPro"/>
</dbReference>
<evidence type="ECO:0000256" key="1">
    <source>
        <dbReference type="SAM" id="MobiDB-lite"/>
    </source>
</evidence>
<dbReference type="Gene3D" id="2.30.30.100">
    <property type="match status" value="1"/>
</dbReference>
<dbReference type="AlphaFoldDB" id="A0A4D9CXW4"/>
<comment type="caution">
    <text evidence="3">The sequence shown here is derived from an EMBL/GenBank/DDBJ whole genome shotgun (WGS) entry which is preliminary data.</text>
</comment>
<feature type="compositionally biased region" description="Basic and acidic residues" evidence="1">
    <location>
        <begin position="16"/>
        <end position="43"/>
    </location>
</feature>
<sequence>MNVLNFHPNVVVTRHRVEAGPRRRSGSLRESRRDMSDSPEAKAGESGVDSLRAKAKLRGLLGSALRVTLSDGRAVTGRYQCMDEHLNVILREASERRGMGARAGVGAGSESVQVRQLGLVMLPGKHVVRVEVKGRDPLEVTGPGT</sequence>
<dbReference type="CDD" id="cd06168">
    <property type="entry name" value="LSMD1"/>
    <property type="match status" value="1"/>
</dbReference>
<gene>
    <name evidence="3" type="ORF">NSK_004583</name>
</gene>
<organism evidence="3 4">
    <name type="scientific">Nannochloropsis salina CCMP1776</name>
    <dbReference type="NCBI Taxonomy" id="1027361"/>
    <lineage>
        <taxon>Eukaryota</taxon>
        <taxon>Sar</taxon>
        <taxon>Stramenopiles</taxon>
        <taxon>Ochrophyta</taxon>
        <taxon>Eustigmatophyceae</taxon>
        <taxon>Eustigmatales</taxon>
        <taxon>Monodopsidaceae</taxon>
        <taxon>Microchloropsis</taxon>
        <taxon>Microchloropsis salina</taxon>
    </lineage>
</organism>
<dbReference type="InterPro" id="IPR050914">
    <property type="entry name" value="snRNP_SmB/NAA38-like"/>
</dbReference>
<dbReference type="PANTHER" id="PTHR10701">
    <property type="entry name" value="SMALL NUCLEAR RIBONUCLEOPROTEIN-ASSOCIATED PROTEIN B AND N"/>
    <property type="match status" value="1"/>
</dbReference>
<dbReference type="InterPro" id="IPR034110">
    <property type="entry name" value="LSMD1_Sm"/>
</dbReference>
<dbReference type="OrthoDB" id="368909at2759"/>
<reference evidence="3 4" key="1">
    <citation type="submission" date="2019-01" db="EMBL/GenBank/DDBJ databases">
        <title>Nuclear Genome Assembly of the Microalgal Biofuel strain Nannochloropsis salina CCMP1776.</title>
        <authorList>
            <person name="Hovde B."/>
        </authorList>
    </citation>
    <scope>NUCLEOTIDE SEQUENCE [LARGE SCALE GENOMIC DNA]</scope>
    <source>
        <strain evidence="3 4">CCMP1776</strain>
    </source>
</reference>
<dbReference type="Pfam" id="PF01423">
    <property type="entry name" value="LSM"/>
    <property type="match status" value="1"/>
</dbReference>
<accession>A0A4D9CXW4</accession>
<evidence type="ECO:0000313" key="4">
    <source>
        <dbReference type="Proteomes" id="UP000355283"/>
    </source>
</evidence>
<name>A0A4D9CXW4_9STRA</name>
<dbReference type="SMART" id="SM00651">
    <property type="entry name" value="Sm"/>
    <property type="match status" value="1"/>
</dbReference>
<protein>
    <recommendedName>
        <fullName evidence="2">Sm domain-containing protein</fullName>
    </recommendedName>
</protein>
<dbReference type="InterPro" id="IPR001163">
    <property type="entry name" value="Sm_dom_euk/arc"/>
</dbReference>
<dbReference type="Proteomes" id="UP000355283">
    <property type="component" value="Unassembled WGS sequence"/>
</dbReference>
<evidence type="ECO:0000259" key="2">
    <source>
        <dbReference type="SMART" id="SM00651"/>
    </source>
</evidence>
<proteinExistence type="predicted"/>
<keyword evidence="4" id="KW-1185">Reference proteome</keyword>